<protein>
    <recommendedName>
        <fullName evidence="4">Transmembrane protein</fullName>
    </recommendedName>
</protein>
<keyword evidence="3" id="KW-1185">Reference proteome</keyword>
<evidence type="ECO:0000313" key="3">
    <source>
        <dbReference type="Proteomes" id="UP000683925"/>
    </source>
</evidence>
<reference evidence="2" key="1">
    <citation type="submission" date="2021-01" db="EMBL/GenBank/DDBJ databases">
        <authorList>
            <consortium name="Genoscope - CEA"/>
            <person name="William W."/>
        </authorList>
    </citation>
    <scope>NUCLEOTIDE SEQUENCE</scope>
</reference>
<sequence>MSKSRITYYYQKLITQRQLLILRIKYLNQFNILSVLINATKLYMSLAISSSYLKVQTQKVLSQLFAFILFSIGCKQGIFMSNVYIDISGYVKWRSTSIKNQQQS</sequence>
<dbReference type="OrthoDB" id="10530752at2759"/>
<evidence type="ECO:0000313" key="2">
    <source>
        <dbReference type="EMBL" id="CAD8132331.1"/>
    </source>
</evidence>
<evidence type="ECO:0000256" key="1">
    <source>
        <dbReference type="SAM" id="Phobius"/>
    </source>
</evidence>
<accession>A0A8S1RTN5</accession>
<feature type="transmembrane region" description="Helical" evidence="1">
    <location>
        <begin position="26"/>
        <end position="44"/>
    </location>
</feature>
<dbReference type="Proteomes" id="UP000683925">
    <property type="component" value="Unassembled WGS sequence"/>
</dbReference>
<dbReference type="AlphaFoldDB" id="A0A8S1RTN5"/>
<keyword evidence="1" id="KW-0472">Membrane</keyword>
<proteinExistence type="predicted"/>
<dbReference type="EMBL" id="CAJJDP010000001">
    <property type="protein sequence ID" value="CAD8132331.1"/>
    <property type="molecule type" value="Genomic_DNA"/>
</dbReference>
<keyword evidence="1" id="KW-0812">Transmembrane</keyword>
<evidence type="ECO:0008006" key="4">
    <source>
        <dbReference type="Google" id="ProtNLM"/>
    </source>
</evidence>
<name>A0A8S1RTN5_PAROT</name>
<feature type="transmembrane region" description="Helical" evidence="1">
    <location>
        <begin position="64"/>
        <end position="85"/>
    </location>
</feature>
<organism evidence="2 3">
    <name type="scientific">Paramecium octaurelia</name>
    <dbReference type="NCBI Taxonomy" id="43137"/>
    <lineage>
        <taxon>Eukaryota</taxon>
        <taxon>Sar</taxon>
        <taxon>Alveolata</taxon>
        <taxon>Ciliophora</taxon>
        <taxon>Intramacronucleata</taxon>
        <taxon>Oligohymenophorea</taxon>
        <taxon>Peniculida</taxon>
        <taxon>Parameciidae</taxon>
        <taxon>Paramecium</taxon>
    </lineage>
</organism>
<gene>
    <name evidence="2" type="ORF">POCTA_138.1.T0030379</name>
</gene>
<comment type="caution">
    <text evidence="2">The sequence shown here is derived from an EMBL/GenBank/DDBJ whole genome shotgun (WGS) entry which is preliminary data.</text>
</comment>
<keyword evidence="1" id="KW-1133">Transmembrane helix</keyword>